<dbReference type="Pfam" id="PF13561">
    <property type="entry name" value="adh_short_C2"/>
    <property type="match status" value="1"/>
</dbReference>
<protein>
    <submittedName>
        <fullName evidence="3">SDR family oxidoreductase</fullName>
    </submittedName>
</protein>
<dbReference type="PANTHER" id="PTHR42879">
    <property type="entry name" value="3-OXOACYL-(ACYL-CARRIER-PROTEIN) REDUCTASE"/>
    <property type="match status" value="1"/>
</dbReference>
<organism evidence="3 4">
    <name type="scientific">Oceanobacillus halophilus</name>
    <dbReference type="NCBI Taxonomy" id="930130"/>
    <lineage>
        <taxon>Bacteria</taxon>
        <taxon>Bacillati</taxon>
        <taxon>Bacillota</taxon>
        <taxon>Bacilli</taxon>
        <taxon>Bacillales</taxon>
        <taxon>Bacillaceae</taxon>
        <taxon>Oceanobacillus</taxon>
    </lineage>
</organism>
<evidence type="ECO:0000256" key="2">
    <source>
        <dbReference type="ARBA" id="ARBA00023002"/>
    </source>
</evidence>
<dbReference type="CDD" id="cd05344">
    <property type="entry name" value="BKR_like_SDR_like"/>
    <property type="match status" value="1"/>
</dbReference>
<evidence type="ECO:0000313" key="4">
    <source>
        <dbReference type="Proteomes" id="UP000269301"/>
    </source>
</evidence>
<dbReference type="EMBL" id="RBZP01000002">
    <property type="protein sequence ID" value="RKQ35638.1"/>
    <property type="molecule type" value="Genomic_DNA"/>
</dbReference>
<dbReference type="GO" id="GO:0016491">
    <property type="term" value="F:oxidoreductase activity"/>
    <property type="evidence" value="ECO:0007669"/>
    <property type="project" value="UniProtKB-KW"/>
</dbReference>
<reference evidence="3 4" key="1">
    <citation type="journal article" date="2016" name="Int. J. Syst. Evol. Microbiol.">
        <title>Oceanobacillus halophilus sp. nov., a novel moderately halophilic bacterium from a hypersaline lake.</title>
        <authorList>
            <person name="Amoozegar M.A."/>
            <person name="Bagheri M."/>
            <person name="Makhdoumi A."/>
            <person name="Nikou M.M."/>
            <person name="Fazeli S.A.S."/>
            <person name="Schumann P."/>
            <person name="Sproer C."/>
            <person name="Sanchez-Porro C."/>
            <person name="Ventosa A."/>
        </authorList>
    </citation>
    <scope>NUCLEOTIDE SEQUENCE [LARGE SCALE GENOMIC DNA]</scope>
    <source>
        <strain evidence="3 4">DSM 23996</strain>
    </source>
</reference>
<dbReference type="Proteomes" id="UP000269301">
    <property type="component" value="Unassembled WGS sequence"/>
</dbReference>
<dbReference type="RefSeq" id="WP_121203269.1">
    <property type="nucleotide sequence ID" value="NZ_RBZP01000002.1"/>
</dbReference>
<dbReference type="InterPro" id="IPR050259">
    <property type="entry name" value="SDR"/>
</dbReference>
<proteinExistence type="inferred from homology"/>
<accession>A0A495A780</accession>
<dbReference type="GO" id="GO:0008206">
    <property type="term" value="P:bile acid metabolic process"/>
    <property type="evidence" value="ECO:0007669"/>
    <property type="project" value="UniProtKB-ARBA"/>
</dbReference>
<dbReference type="PRINTS" id="PR00081">
    <property type="entry name" value="GDHRDH"/>
</dbReference>
<gene>
    <name evidence="3" type="ORF">D8M06_05045</name>
</gene>
<sequence length="263" mass="28517">MDLELNGKSVIVTAASKGLGKASAMEFAKEGAHVLISSRNEDALKSTVDELKQVTGNFNVDYTVCDMKNEDDIKELVDKAVSWNGTVDVLVNNAGGPPAGSFLDMTDDDWYHAFELNLLSFVRTIRAVVPYMQKQKRGTIVNLASSSIYQSLDNLVLSNTMRPGIVGLSKTLAQELGQDNILINTVGPGTIKTDRILELKQMVADKQNSSIEQVIDADEETIPMKRYGKPEEFAKAIVFLASGANTYITGQTLVVDGGAVRAL</sequence>
<dbReference type="PANTHER" id="PTHR42879:SF6">
    <property type="entry name" value="NADPH-DEPENDENT REDUCTASE BACG"/>
    <property type="match status" value="1"/>
</dbReference>
<keyword evidence="2" id="KW-0560">Oxidoreductase</keyword>
<dbReference type="InterPro" id="IPR036291">
    <property type="entry name" value="NAD(P)-bd_dom_sf"/>
</dbReference>
<evidence type="ECO:0000313" key="3">
    <source>
        <dbReference type="EMBL" id="RKQ35638.1"/>
    </source>
</evidence>
<name>A0A495A780_9BACI</name>
<dbReference type="PRINTS" id="PR00080">
    <property type="entry name" value="SDRFAMILY"/>
</dbReference>
<dbReference type="OrthoDB" id="9803333at2"/>
<dbReference type="FunFam" id="3.40.50.720:FF:000084">
    <property type="entry name" value="Short-chain dehydrogenase reductase"/>
    <property type="match status" value="1"/>
</dbReference>
<dbReference type="Gene3D" id="3.40.50.720">
    <property type="entry name" value="NAD(P)-binding Rossmann-like Domain"/>
    <property type="match status" value="1"/>
</dbReference>
<comment type="caution">
    <text evidence="3">The sequence shown here is derived from an EMBL/GenBank/DDBJ whole genome shotgun (WGS) entry which is preliminary data.</text>
</comment>
<comment type="similarity">
    <text evidence="1">Belongs to the short-chain dehydrogenases/reductases (SDR) family.</text>
</comment>
<dbReference type="AlphaFoldDB" id="A0A495A780"/>
<dbReference type="InterPro" id="IPR002347">
    <property type="entry name" value="SDR_fam"/>
</dbReference>
<keyword evidence="4" id="KW-1185">Reference proteome</keyword>
<evidence type="ECO:0000256" key="1">
    <source>
        <dbReference type="ARBA" id="ARBA00006484"/>
    </source>
</evidence>
<dbReference type="SUPFAM" id="SSF51735">
    <property type="entry name" value="NAD(P)-binding Rossmann-fold domains"/>
    <property type="match status" value="1"/>
</dbReference>